<accession>A0ABR0M8G7</accession>
<feature type="region of interest" description="Disordered" evidence="2">
    <location>
        <begin position="394"/>
        <end position="473"/>
    </location>
</feature>
<keyword evidence="1" id="KW-0175">Coiled coil</keyword>
<sequence length="473" mass="51953">MELQHPQRSTITLSKYYKSAVPATTVLPDRSQHHSFSWSSDIVPSFGLWRLLSQSIISVNVPTDLPLNPPVDNLVAMAESAATPVVARNSAPISKTLPHLHDTMDVLFEKLSALKDKTRRDPSVAAATDYLATTTKKQDTECKAVAEMMPDERQYYEAFKAKTLDPKLPVITWETDRGRIPKSARHLKSAQRHAEALNRLYCTDKAEICHATWFAKTHTGFMPLVKAIDRAIGAERDAVGGQTIATAAQLAELQTLGYIISTTARIMYEDDRRTHRRAVNIILRELIESRKQLRKEIKRKQALTEAANHADDASALEDAYEGNASVGGDGAEQARPTVLVTQEDLDPTPNDGQEQPDPNANLDQEMAKLSRGMQDMFTTVDSRGQRQLSPVAESLFGLSTTNSGPGARKDGTRKWKPSSTSDSTSADLKHDGHSESSADGESANNNGESEATSLRDSPDRNVKGEGESNHETL</sequence>
<feature type="compositionally biased region" description="Basic and acidic residues" evidence="2">
    <location>
        <begin position="456"/>
        <end position="473"/>
    </location>
</feature>
<organism evidence="3 4">
    <name type="scientific">Cryomyces antarcticus</name>
    <dbReference type="NCBI Taxonomy" id="329879"/>
    <lineage>
        <taxon>Eukaryota</taxon>
        <taxon>Fungi</taxon>
        <taxon>Dikarya</taxon>
        <taxon>Ascomycota</taxon>
        <taxon>Pezizomycotina</taxon>
        <taxon>Dothideomycetes</taxon>
        <taxon>Dothideomycetes incertae sedis</taxon>
        <taxon>Cryomyces</taxon>
    </lineage>
</organism>
<feature type="compositionally biased region" description="Basic and acidic residues" evidence="2">
    <location>
        <begin position="427"/>
        <end position="436"/>
    </location>
</feature>
<feature type="compositionally biased region" description="Polar residues" evidence="2">
    <location>
        <begin position="417"/>
        <end position="426"/>
    </location>
</feature>
<evidence type="ECO:0000256" key="1">
    <source>
        <dbReference type="SAM" id="Coils"/>
    </source>
</evidence>
<comment type="caution">
    <text evidence="3">The sequence shown here is derived from an EMBL/GenBank/DDBJ whole genome shotgun (WGS) entry which is preliminary data.</text>
</comment>
<feature type="compositionally biased region" description="Polar residues" evidence="2">
    <location>
        <begin position="437"/>
        <end position="455"/>
    </location>
</feature>
<protein>
    <submittedName>
        <fullName evidence="3">Uncharacterized protein</fullName>
    </submittedName>
</protein>
<feature type="coiled-coil region" evidence="1">
    <location>
        <begin position="283"/>
        <end position="310"/>
    </location>
</feature>
<gene>
    <name evidence="3" type="ORF">LTR16_001095</name>
</gene>
<proteinExistence type="predicted"/>
<dbReference type="EMBL" id="JAVRRA010000048">
    <property type="protein sequence ID" value="KAK5295333.1"/>
    <property type="molecule type" value="Genomic_DNA"/>
</dbReference>
<evidence type="ECO:0000313" key="4">
    <source>
        <dbReference type="Proteomes" id="UP001357485"/>
    </source>
</evidence>
<reference evidence="3 4" key="1">
    <citation type="submission" date="2023-08" db="EMBL/GenBank/DDBJ databases">
        <title>Black Yeasts Isolated from many extreme environments.</title>
        <authorList>
            <person name="Coleine C."/>
            <person name="Stajich J.E."/>
            <person name="Selbmann L."/>
        </authorList>
    </citation>
    <scope>NUCLEOTIDE SEQUENCE [LARGE SCALE GENOMIC DNA]</scope>
    <source>
        <strain evidence="3 4">CCFEE 536</strain>
    </source>
</reference>
<keyword evidence="4" id="KW-1185">Reference proteome</keyword>
<name>A0ABR0M8G7_9PEZI</name>
<evidence type="ECO:0000256" key="2">
    <source>
        <dbReference type="SAM" id="MobiDB-lite"/>
    </source>
</evidence>
<evidence type="ECO:0000313" key="3">
    <source>
        <dbReference type="EMBL" id="KAK5295333.1"/>
    </source>
</evidence>
<dbReference type="Proteomes" id="UP001357485">
    <property type="component" value="Unassembled WGS sequence"/>
</dbReference>